<evidence type="ECO:0000313" key="10">
    <source>
        <dbReference type="Proteomes" id="UP000018680"/>
    </source>
</evidence>
<comment type="similarity">
    <text evidence="7">Belongs to the binding-protein-dependent transport system permease family.</text>
</comment>
<dbReference type="PROSITE" id="PS50928">
    <property type="entry name" value="ABC_TM1"/>
    <property type="match status" value="1"/>
</dbReference>
<dbReference type="eggNOG" id="COG1175">
    <property type="taxonomic scope" value="Bacteria"/>
</dbReference>
<dbReference type="OrthoDB" id="9787541at2"/>
<dbReference type="Gene3D" id="1.10.3720.10">
    <property type="entry name" value="MetI-like"/>
    <property type="match status" value="1"/>
</dbReference>
<keyword evidence="5 7" id="KW-1133">Transmembrane helix</keyword>
<accession>V5WJB8</accession>
<dbReference type="GO" id="GO:0055085">
    <property type="term" value="P:transmembrane transport"/>
    <property type="evidence" value="ECO:0007669"/>
    <property type="project" value="InterPro"/>
</dbReference>
<dbReference type="InterPro" id="IPR051393">
    <property type="entry name" value="ABC_transporter_permease"/>
</dbReference>
<dbReference type="PANTHER" id="PTHR30193:SF37">
    <property type="entry name" value="INNER MEMBRANE ABC TRANSPORTER PERMEASE PROTEIN YCJO"/>
    <property type="match status" value="1"/>
</dbReference>
<keyword evidence="3" id="KW-1003">Cell membrane</keyword>
<keyword evidence="6 7" id="KW-0472">Membrane</keyword>
<dbReference type="Proteomes" id="UP000018680">
    <property type="component" value="Chromosome"/>
</dbReference>
<dbReference type="CDD" id="cd06261">
    <property type="entry name" value="TM_PBP2"/>
    <property type="match status" value="1"/>
</dbReference>
<dbReference type="RefSeq" id="WP_024268776.1">
    <property type="nucleotide sequence ID" value="NC_023035.1"/>
</dbReference>
<name>V5WJB8_9SPIO</name>
<feature type="transmembrane region" description="Helical" evidence="7">
    <location>
        <begin position="223"/>
        <end position="243"/>
    </location>
</feature>
<evidence type="ECO:0000256" key="6">
    <source>
        <dbReference type="ARBA" id="ARBA00023136"/>
    </source>
</evidence>
<gene>
    <name evidence="9" type="ORF">L21SP2_2521</name>
</gene>
<dbReference type="AlphaFoldDB" id="V5WJB8"/>
<evidence type="ECO:0000313" key="9">
    <source>
        <dbReference type="EMBL" id="AHC15873.1"/>
    </source>
</evidence>
<proteinExistence type="inferred from homology"/>
<evidence type="ECO:0000256" key="1">
    <source>
        <dbReference type="ARBA" id="ARBA00004651"/>
    </source>
</evidence>
<evidence type="ECO:0000256" key="5">
    <source>
        <dbReference type="ARBA" id="ARBA00022989"/>
    </source>
</evidence>
<evidence type="ECO:0000256" key="7">
    <source>
        <dbReference type="RuleBase" id="RU363032"/>
    </source>
</evidence>
<dbReference type="Pfam" id="PF00528">
    <property type="entry name" value="BPD_transp_1"/>
    <property type="match status" value="1"/>
</dbReference>
<dbReference type="STRING" id="1307761.L21SP2_2521"/>
<comment type="subcellular location">
    <subcellularLocation>
        <location evidence="1 7">Cell membrane</location>
        <topology evidence="1 7">Multi-pass membrane protein</topology>
    </subcellularLocation>
</comment>
<dbReference type="EMBL" id="CP006939">
    <property type="protein sequence ID" value="AHC15873.1"/>
    <property type="molecule type" value="Genomic_DNA"/>
</dbReference>
<feature type="transmembrane region" description="Helical" evidence="7">
    <location>
        <begin position="85"/>
        <end position="107"/>
    </location>
</feature>
<evidence type="ECO:0000256" key="4">
    <source>
        <dbReference type="ARBA" id="ARBA00022692"/>
    </source>
</evidence>
<organism evidence="9 10">
    <name type="scientific">Salinispira pacifica</name>
    <dbReference type="NCBI Taxonomy" id="1307761"/>
    <lineage>
        <taxon>Bacteria</taxon>
        <taxon>Pseudomonadati</taxon>
        <taxon>Spirochaetota</taxon>
        <taxon>Spirochaetia</taxon>
        <taxon>Spirochaetales</taxon>
        <taxon>Spirochaetaceae</taxon>
        <taxon>Salinispira</taxon>
    </lineage>
</organism>
<protein>
    <submittedName>
        <fullName evidence="9">Putative alpha-xyloside ABC transporter, permease component</fullName>
    </submittedName>
</protein>
<keyword evidence="10" id="KW-1185">Reference proteome</keyword>
<evidence type="ECO:0000256" key="3">
    <source>
        <dbReference type="ARBA" id="ARBA00022475"/>
    </source>
</evidence>
<reference evidence="9 10" key="1">
    <citation type="journal article" date="2015" name="Stand. Genomic Sci.">
        <title>Complete genome sequence and description of Salinispira pacifica gen. nov., sp. nov., a novel spirochaete isolated form a hypersaline microbial mat.</title>
        <authorList>
            <person name="Ben Hania W."/>
            <person name="Joseph M."/>
            <person name="Schumann P."/>
            <person name="Bunk B."/>
            <person name="Fiebig A."/>
            <person name="Sproer C."/>
            <person name="Klenk H.P."/>
            <person name="Fardeau M.L."/>
            <person name="Spring S."/>
        </authorList>
    </citation>
    <scope>NUCLEOTIDE SEQUENCE [LARGE SCALE GENOMIC DNA]</scope>
    <source>
        <strain evidence="9 10">L21-RPul-D2</strain>
    </source>
</reference>
<dbReference type="InterPro" id="IPR000515">
    <property type="entry name" value="MetI-like"/>
</dbReference>
<feature type="transmembrane region" description="Helical" evidence="7">
    <location>
        <begin position="182"/>
        <end position="202"/>
    </location>
</feature>
<keyword evidence="4 7" id="KW-0812">Transmembrane</keyword>
<dbReference type="PATRIC" id="fig|1307761.3.peg.2513"/>
<dbReference type="KEGG" id="slr:L21SP2_2521"/>
<dbReference type="InterPro" id="IPR035906">
    <property type="entry name" value="MetI-like_sf"/>
</dbReference>
<dbReference type="GO" id="GO:0005886">
    <property type="term" value="C:plasma membrane"/>
    <property type="evidence" value="ECO:0007669"/>
    <property type="project" value="UniProtKB-SubCell"/>
</dbReference>
<dbReference type="SUPFAM" id="SSF160964">
    <property type="entry name" value="MalF N-terminal region-like"/>
    <property type="match status" value="1"/>
</dbReference>
<dbReference type="HOGENOM" id="CLU_016047_0_2_12"/>
<keyword evidence="2 7" id="KW-0813">Transport</keyword>
<dbReference type="PANTHER" id="PTHR30193">
    <property type="entry name" value="ABC TRANSPORTER PERMEASE PROTEIN"/>
    <property type="match status" value="1"/>
</dbReference>
<feature type="transmembrane region" description="Helical" evidence="7">
    <location>
        <begin position="277"/>
        <end position="299"/>
    </location>
</feature>
<dbReference type="SUPFAM" id="SSF161098">
    <property type="entry name" value="MetI-like"/>
    <property type="match status" value="1"/>
</dbReference>
<sequence length="313" mass="36277">MNVSKSTVQGRSRKRFFSNRNNKGYLFILPFFLIMLTFQLYPLLYTLNLSFTSPVNLFENEYVGLANYQRLFTNPIFFRSIFNTWFIWLMNFIPQLVFALLLAVILYEWKVKGKDVFGTLYFLPNLVTAASIGVLFAVLLDWQNGTLNHILLSMGVVEEPIYWLQKKTVTQATVSFIQWWQWFGYTMIIFMAGLSSISEELYEAAYIDGATRFQVFFRITFPLLRPIMLYVLITSLIGGLQIFDIPRVLTDGRGGPDNALTTMVLYLYNQAFKNFNVGYAASVAYTLFFMILFFSIFTFRFMSGKKRSKGGSL</sequence>
<feature type="domain" description="ABC transmembrane type-1" evidence="8">
    <location>
        <begin position="81"/>
        <end position="298"/>
    </location>
</feature>
<evidence type="ECO:0000259" key="8">
    <source>
        <dbReference type="PROSITE" id="PS50928"/>
    </source>
</evidence>
<feature type="transmembrane region" description="Helical" evidence="7">
    <location>
        <begin position="119"/>
        <end position="140"/>
    </location>
</feature>
<evidence type="ECO:0000256" key="2">
    <source>
        <dbReference type="ARBA" id="ARBA00022448"/>
    </source>
</evidence>
<feature type="transmembrane region" description="Helical" evidence="7">
    <location>
        <begin position="24"/>
        <end position="44"/>
    </location>
</feature>